<evidence type="ECO:0000313" key="4">
    <source>
        <dbReference type="Proteomes" id="UP001501237"/>
    </source>
</evidence>
<accession>A0ABP6QQ71</accession>
<organism evidence="3 4">
    <name type="scientific">Actinocorallia longicatena</name>
    <dbReference type="NCBI Taxonomy" id="111803"/>
    <lineage>
        <taxon>Bacteria</taxon>
        <taxon>Bacillati</taxon>
        <taxon>Actinomycetota</taxon>
        <taxon>Actinomycetes</taxon>
        <taxon>Streptosporangiales</taxon>
        <taxon>Thermomonosporaceae</taxon>
        <taxon>Actinocorallia</taxon>
    </lineage>
</organism>
<keyword evidence="2" id="KW-0732">Signal</keyword>
<feature type="region of interest" description="Disordered" evidence="1">
    <location>
        <begin position="601"/>
        <end position="629"/>
    </location>
</feature>
<protein>
    <recommendedName>
        <fullName evidence="5">ATP-dependent DNA helicase RecG</fullName>
    </recommendedName>
</protein>
<comment type="caution">
    <text evidence="3">The sequence shown here is derived from an EMBL/GenBank/DDBJ whole genome shotgun (WGS) entry which is preliminary data.</text>
</comment>
<gene>
    <name evidence="3" type="ORF">GCM10010468_78870</name>
</gene>
<evidence type="ECO:0000256" key="2">
    <source>
        <dbReference type="SAM" id="SignalP"/>
    </source>
</evidence>
<evidence type="ECO:0000313" key="3">
    <source>
        <dbReference type="EMBL" id="GAA3241567.1"/>
    </source>
</evidence>
<feature type="chain" id="PRO_5047083446" description="ATP-dependent DNA helicase RecG" evidence="2">
    <location>
        <begin position="24"/>
        <end position="656"/>
    </location>
</feature>
<sequence length="656" mass="69009">MRARSVIVLTGVLASLLGVPARAAAAPAAAGCDPIDPAACLLPFPNDWYTVGDPKTGTGRRIDMTAAQTPRNTLGKAVDPAEWNRNDGFSPGSMLLAHVPGLDLARTGAAPITDIGGSLAPDAPIVVVDTATGERWPYFAELDANATDPARRALIVRPAKNFLEGHRYAVALRDLRDAAGRVIPPTAAFTRLLGPDLPAGDPLRARQAAERATLADLAARGVTTEGLYLAWDFTVASGRNLSERILKIRDDAFAKLGARTPGYLVTEVTENPADDPIAREVRGTISVPSYLNLPGGPPGSRFHYGPDGLPSQLPFNVQLAGFQCEIPRSAYSTPGRAALYGHGLLGAESEVGSGAVKALAAEHGFVFCATKWAGLSQDDVATAVLALADLSGFPALADRMQQGLLNMMWLGRAMTTGLAGDRAFRSPGGKSVIDTSLGLSYDGNSQGGIMGGALTAVSTDLRRSVLGVPGMNYSTLLNRSTDFSTYATVMNLAYPDRLDQQIGLALLQMLWDRGEADGYAQHMTSDPLPGTPPHQVLMHVAFGDHQVSPLAAEVEARTIGARIHRPATAEGRNPDTVPYWGIPALPEGPFTGSGLVIWDSGSPYQPLTNTPPSSDTRDPHSDPRKSADARRQAAIFLKTGEIVDVCAGLPCRAAGG</sequence>
<feature type="compositionally biased region" description="Polar residues" evidence="1">
    <location>
        <begin position="602"/>
        <end position="614"/>
    </location>
</feature>
<keyword evidence="4" id="KW-1185">Reference proteome</keyword>
<evidence type="ECO:0000256" key="1">
    <source>
        <dbReference type="SAM" id="MobiDB-lite"/>
    </source>
</evidence>
<feature type="compositionally biased region" description="Basic and acidic residues" evidence="1">
    <location>
        <begin position="615"/>
        <end position="629"/>
    </location>
</feature>
<dbReference type="Proteomes" id="UP001501237">
    <property type="component" value="Unassembled WGS sequence"/>
</dbReference>
<proteinExistence type="predicted"/>
<dbReference type="EMBL" id="BAAAUV010000046">
    <property type="protein sequence ID" value="GAA3241567.1"/>
    <property type="molecule type" value="Genomic_DNA"/>
</dbReference>
<reference evidence="4" key="1">
    <citation type="journal article" date="2019" name="Int. J. Syst. Evol. Microbiol.">
        <title>The Global Catalogue of Microorganisms (GCM) 10K type strain sequencing project: providing services to taxonomists for standard genome sequencing and annotation.</title>
        <authorList>
            <consortium name="The Broad Institute Genomics Platform"/>
            <consortium name="The Broad Institute Genome Sequencing Center for Infectious Disease"/>
            <person name="Wu L."/>
            <person name="Ma J."/>
        </authorList>
    </citation>
    <scope>NUCLEOTIDE SEQUENCE [LARGE SCALE GENOMIC DNA]</scope>
    <source>
        <strain evidence="4">JCM 9377</strain>
    </source>
</reference>
<feature type="signal peptide" evidence="2">
    <location>
        <begin position="1"/>
        <end position="23"/>
    </location>
</feature>
<name>A0ABP6QQ71_9ACTN</name>
<evidence type="ECO:0008006" key="5">
    <source>
        <dbReference type="Google" id="ProtNLM"/>
    </source>
</evidence>